<dbReference type="InterPro" id="IPR043519">
    <property type="entry name" value="NT_sf"/>
</dbReference>
<sequence>MNERRKAVFDQLKKLAPDLNIIFKSNVWGILRNELIARSKIILNIHYYLTGILETPRISHAVANHKFIISETSNPDDEARIDYEQLKLNLAKLNKNNKNKYVEEKTAFVKSILEKI</sequence>
<organism evidence="1 2">
    <name type="scientific">Bacillus pseudomycoides</name>
    <dbReference type="NCBI Taxonomy" id="64104"/>
    <lineage>
        <taxon>Bacteria</taxon>
        <taxon>Bacillati</taxon>
        <taxon>Bacillota</taxon>
        <taxon>Bacilli</taxon>
        <taxon>Bacillales</taxon>
        <taxon>Bacillaceae</taxon>
        <taxon>Bacillus</taxon>
        <taxon>Bacillus cereus group</taxon>
    </lineage>
</organism>
<gene>
    <name evidence="1" type="ORF">BW425_15400</name>
</gene>
<comment type="caution">
    <text evidence="1">The sequence shown here is derived from an EMBL/GenBank/DDBJ whole genome shotgun (WGS) entry which is preliminary data.</text>
</comment>
<dbReference type="Proteomes" id="UP000195321">
    <property type="component" value="Unassembled WGS sequence"/>
</dbReference>
<evidence type="ECO:0000313" key="1">
    <source>
        <dbReference type="EMBL" id="OUM48085.1"/>
    </source>
</evidence>
<dbReference type="InterPro" id="IPR007344">
    <property type="entry name" value="GrpB/CoaE"/>
</dbReference>
<accession>A0A1Y3MCA4</accession>
<name>A0A1Y3MCA4_9BACI</name>
<reference evidence="1 2" key="1">
    <citation type="submission" date="2017-02" db="EMBL/GenBank/DDBJ databases">
        <title>Bacillus pseudomycoides isolate FSL K6-0042.</title>
        <authorList>
            <person name="Kovac J."/>
        </authorList>
    </citation>
    <scope>NUCLEOTIDE SEQUENCE [LARGE SCALE GENOMIC DNA]</scope>
    <source>
        <strain evidence="1 2">FSL K6-0042</strain>
    </source>
</reference>
<protein>
    <submittedName>
        <fullName evidence="1">Uncharacterized protein</fullName>
    </submittedName>
</protein>
<proteinExistence type="predicted"/>
<dbReference type="SUPFAM" id="SSF81301">
    <property type="entry name" value="Nucleotidyltransferase"/>
    <property type="match status" value="1"/>
</dbReference>
<evidence type="ECO:0000313" key="2">
    <source>
        <dbReference type="Proteomes" id="UP000195321"/>
    </source>
</evidence>
<dbReference type="AlphaFoldDB" id="A0A1Y3MCA4"/>
<dbReference type="Pfam" id="PF04229">
    <property type="entry name" value="GrpB"/>
    <property type="match status" value="1"/>
</dbReference>
<dbReference type="EMBL" id="MWPX01000016">
    <property type="protein sequence ID" value="OUM48085.1"/>
    <property type="molecule type" value="Genomic_DNA"/>
</dbReference>
<dbReference type="Gene3D" id="3.30.460.10">
    <property type="entry name" value="Beta Polymerase, domain 2"/>
    <property type="match status" value="1"/>
</dbReference>